<evidence type="ECO:0000313" key="2">
    <source>
        <dbReference type="Proteomes" id="UP000224854"/>
    </source>
</evidence>
<dbReference type="AlphaFoldDB" id="A0A2C5Z7E9"/>
<dbReference type="EMBL" id="NJEU01000253">
    <property type="protein sequence ID" value="PHH77775.1"/>
    <property type="molecule type" value="Genomic_DNA"/>
</dbReference>
<protein>
    <submittedName>
        <fullName evidence="1">Uncharacterized protein</fullName>
    </submittedName>
</protein>
<name>A0A2C5Z7E9_9HYPO</name>
<accession>A0A2C5Z7E9</accession>
<keyword evidence="2" id="KW-1185">Reference proteome</keyword>
<dbReference type="Proteomes" id="UP000224854">
    <property type="component" value="Unassembled WGS sequence"/>
</dbReference>
<sequence length="380" mass="41667">MCHSAWRLIAMARLAVNGASRAASFFRVSPSDFASCPRPSDFASCPRFAMPWTLLPGAKSSIFRHLRSIMVDQNCLVHHQTQPRNPGDRANPPPWSPPLFPPPPWPGLLQPAPAIVAYSVLDPTRRRLTTVCLPSRLLASTRCSWPRAKFGSLSTPGPQLELLVADPSQSLCNLREATCLIRRRQVCSILCLTLYAYITYHVSEHAVSSKLAAMQHVHARHPNAMDSSHGSLSALHQPPLQETAPLHYEMRVLCREYRVGIIVMPCALQSTLILDAAALSSRPQKNGPTAALDQARSSLVTNSRHGIEWAVSANYTWLLNPADASNTEATRGVAQGQALHDLIDDWGRSPKSTSRVATALTLTTGSVPWEKRLTATGWSM</sequence>
<comment type="caution">
    <text evidence="1">The sequence shown here is derived from an EMBL/GenBank/DDBJ whole genome shotgun (WGS) entry which is preliminary data.</text>
</comment>
<evidence type="ECO:0000313" key="1">
    <source>
        <dbReference type="EMBL" id="PHH77775.1"/>
    </source>
</evidence>
<gene>
    <name evidence="1" type="ORF">CDD82_3366</name>
</gene>
<organism evidence="1 2">
    <name type="scientific">Ophiocordyceps australis</name>
    <dbReference type="NCBI Taxonomy" id="1399860"/>
    <lineage>
        <taxon>Eukaryota</taxon>
        <taxon>Fungi</taxon>
        <taxon>Dikarya</taxon>
        <taxon>Ascomycota</taxon>
        <taxon>Pezizomycotina</taxon>
        <taxon>Sordariomycetes</taxon>
        <taxon>Hypocreomycetidae</taxon>
        <taxon>Hypocreales</taxon>
        <taxon>Ophiocordycipitaceae</taxon>
        <taxon>Ophiocordyceps</taxon>
    </lineage>
</organism>
<reference evidence="1 2" key="1">
    <citation type="submission" date="2017-06" db="EMBL/GenBank/DDBJ databases">
        <title>Ant-infecting Ophiocordyceps genomes reveal a high diversity of potential behavioral manipulation genes and a possible major role for enterotoxins.</title>
        <authorList>
            <person name="De Bekker C."/>
            <person name="Evans H.C."/>
            <person name="Brachmann A."/>
            <person name="Hughes D.P."/>
        </authorList>
    </citation>
    <scope>NUCLEOTIDE SEQUENCE [LARGE SCALE GENOMIC DNA]</scope>
    <source>
        <strain evidence="1 2">1348a</strain>
    </source>
</reference>
<proteinExistence type="predicted"/>